<comment type="caution">
    <text evidence="3">The sequence shown here is derived from an EMBL/GenBank/DDBJ whole genome shotgun (WGS) entry which is preliminary data.</text>
</comment>
<dbReference type="NCBIfam" id="TIGR00857">
    <property type="entry name" value="pyrC_multi"/>
    <property type="match status" value="1"/>
</dbReference>
<dbReference type="SUPFAM" id="SSF51556">
    <property type="entry name" value="Metallo-dependent hydrolases"/>
    <property type="match status" value="1"/>
</dbReference>
<reference evidence="4" key="1">
    <citation type="submission" date="2017-03" db="EMBL/GenBank/DDBJ databases">
        <title>Novel pathways for hydrocarbon cycling and metabolic interdependencies in hydrothermal sediment communities.</title>
        <authorList>
            <person name="Dombrowski N."/>
            <person name="Seitz K."/>
            <person name="Teske A."/>
            <person name="Baker B."/>
        </authorList>
    </citation>
    <scope>NUCLEOTIDE SEQUENCE [LARGE SCALE GENOMIC DNA]</scope>
</reference>
<evidence type="ECO:0000259" key="2">
    <source>
        <dbReference type="Pfam" id="PF12890"/>
    </source>
</evidence>
<evidence type="ECO:0000256" key="1">
    <source>
        <dbReference type="ARBA" id="ARBA00022975"/>
    </source>
</evidence>
<dbReference type="InterPro" id="IPR032466">
    <property type="entry name" value="Metal_Hydrolase"/>
</dbReference>
<dbReference type="GO" id="GO:0005737">
    <property type="term" value="C:cytoplasm"/>
    <property type="evidence" value="ECO:0007669"/>
    <property type="project" value="TreeGrafter"/>
</dbReference>
<dbReference type="Proteomes" id="UP000192611">
    <property type="component" value="Unassembled WGS sequence"/>
</dbReference>
<organism evidence="3 4">
    <name type="scientific">Candidatus Coatesbacteria bacterium 4484_99</name>
    <dbReference type="NCBI Taxonomy" id="1970774"/>
    <lineage>
        <taxon>Bacteria</taxon>
        <taxon>Candidatus Coatesiibacteriota</taxon>
    </lineage>
</organism>
<proteinExistence type="predicted"/>
<dbReference type="CDD" id="cd01317">
    <property type="entry name" value="DHOase_IIa"/>
    <property type="match status" value="1"/>
</dbReference>
<dbReference type="GO" id="GO:0004038">
    <property type="term" value="F:allantoinase activity"/>
    <property type="evidence" value="ECO:0007669"/>
    <property type="project" value="TreeGrafter"/>
</dbReference>
<dbReference type="InterPro" id="IPR011059">
    <property type="entry name" value="Metal-dep_hydrolase_composite"/>
</dbReference>
<dbReference type="InterPro" id="IPR024403">
    <property type="entry name" value="DHOase_cat"/>
</dbReference>
<evidence type="ECO:0000313" key="4">
    <source>
        <dbReference type="Proteomes" id="UP000192611"/>
    </source>
</evidence>
<dbReference type="PANTHER" id="PTHR43668:SF2">
    <property type="entry name" value="ALLANTOINASE"/>
    <property type="match status" value="1"/>
</dbReference>
<dbReference type="AlphaFoldDB" id="A0A1W9RZW0"/>
<evidence type="ECO:0000313" key="3">
    <source>
        <dbReference type="EMBL" id="OQX90131.1"/>
    </source>
</evidence>
<accession>A0A1W9RZW0</accession>
<name>A0A1W9RZW0_9BACT</name>
<protein>
    <recommendedName>
        <fullName evidence="2">Dihydroorotase catalytic domain-containing protein</fullName>
    </recommendedName>
</protein>
<dbReference type="InterPro" id="IPR050138">
    <property type="entry name" value="DHOase/Allantoinase_Hydrolase"/>
</dbReference>
<keyword evidence="1" id="KW-0665">Pyrimidine biosynthesis</keyword>
<dbReference type="Gene3D" id="3.20.20.140">
    <property type="entry name" value="Metal-dependent hydrolases"/>
    <property type="match status" value="1"/>
</dbReference>
<dbReference type="GO" id="GO:0006145">
    <property type="term" value="P:purine nucleobase catabolic process"/>
    <property type="evidence" value="ECO:0007669"/>
    <property type="project" value="TreeGrafter"/>
</dbReference>
<dbReference type="Pfam" id="PF12890">
    <property type="entry name" value="DHOase"/>
    <property type="match status" value="1"/>
</dbReference>
<sequence length="446" mass="49120">MERAGKRNKFLIKGGRVIDPSTGFDDRADVLIVGERIKKVGKSITPEGQETIIEAKDKIVMPGIVDTNVHISEPTRYDRETIGSVIRSAVSGGVSAFACKSNQDVIIDHQAIVAYLLRSAIEKGLAKLLPVCAMTTKLKGENIAEIGQMSEMGARACSDNTHSIMDSNLQRRILEYAYAYGLTPILYPEDRYLASGGVINEGYFSMLTGLPAIPSIAEEIMVNRDLILAEMTGVPIHIAPITTEGSVKLIREAKDAGIMVTCETCPHYFLLTDALCKDFNPLYKVKPPLRSERDKSAIMRAVIDGTIDVISSDHNPLTYSDKDTEFLVAEFGISGIETLFSLSYTYLVDRGSLGMVELLRRLSYTPSKILKHSGGRIATDAIADIAIVDIRDEYEINPVDFRSRGRNTPFGGYKVKGRVEILFIDGSIVYKDGKITPKTVSERLRE</sequence>
<gene>
    <name evidence="3" type="ORF">B6D57_04735</name>
</gene>
<dbReference type="GO" id="GO:0046872">
    <property type="term" value="F:metal ion binding"/>
    <property type="evidence" value="ECO:0007669"/>
    <property type="project" value="InterPro"/>
</dbReference>
<dbReference type="SUPFAM" id="SSF51338">
    <property type="entry name" value="Composite domain of metallo-dependent hydrolases"/>
    <property type="match status" value="1"/>
</dbReference>
<dbReference type="EMBL" id="NATQ01000098">
    <property type="protein sequence ID" value="OQX90131.1"/>
    <property type="molecule type" value="Genomic_DNA"/>
</dbReference>
<feature type="domain" description="Dihydroorotase catalytic" evidence="2">
    <location>
        <begin position="58"/>
        <end position="244"/>
    </location>
</feature>
<dbReference type="PANTHER" id="PTHR43668">
    <property type="entry name" value="ALLANTOINASE"/>
    <property type="match status" value="1"/>
</dbReference>
<dbReference type="GO" id="GO:0004151">
    <property type="term" value="F:dihydroorotase activity"/>
    <property type="evidence" value="ECO:0007669"/>
    <property type="project" value="InterPro"/>
</dbReference>
<dbReference type="GO" id="GO:0006221">
    <property type="term" value="P:pyrimidine nucleotide biosynthetic process"/>
    <property type="evidence" value="ECO:0007669"/>
    <property type="project" value="UniProtKB-KW"/>
</dbReference>
<dbReference type="Gene3D" id="2.30.40.10">
    <property type="entry name" value="Urease, subunit C, domain 1"/>
    <property type="match status" value="1"/>
</dbReference>
<dbReference type="InterPro" id="IPR004722">
    <property type="entry name" value="DHOase"/>
</dbReference>